<organism evidence="2 3">
    <name type="scientific">Phenylobacterium terrae</name>
    <dbReference type="NCBI Taxonomy" id="2665495"/>
    <lineage>
        <taxon>Bacteria</taxon>
        <taxon>Pseudomonadati</taxon>
        <taxon>Pseudomonadota</taxon>
        <taxon>Alphaproteobacteria</taxon>
        <taxon>Caulobacterales</taxon>
        <taxon>Caulobacteraceae</taxon>
        <taxon>Phenylobacterium</taxon>
    </lineage>
</organism>
<sequence>MTGYEVRIADKSEQEAVLSTLLLAFGVDPCMRYALTKAETFLANFRHLALALGGGAFEHGSAYVGADGAAAALWLPPGVESDGEAIGALVGELVDEPEKQAVLAQVGEAMGENHPHEPHWYLAMIGVDPSRQGRGLGSAVLKEGLTRCDADGLPAYLESSNPANIPLYERHGFEVVGLIQPGDFPPLVPMVRRPRG</sequence>
<keyword evidence="2" id="KW-0808">Transferase</keyword>
<dbReference type="InterPro" id="IPR000182">
    <property type="entry name" value="GNAT_dom"/>
</dbReference>
<evidence type="ECO:0000313" key="3">
    <source>
        <dbReference type="Proteomes" id="UP001597237"/>
    </source>
</evidence>
<accession>A0ABW4N147</accession>
<proteinExistence type="predicted"/>
<dbReference type="SUPFAM" id="SSF55729">
    <property type="entry name" value="Acyl-CoA N-acyltransferases (Nat)"/>
    <property type="match status" value="1"/>
</dbReference>
<dbReference type="InterPro" id="IPR016181">
    <property type="entry name" value="Acyl_CoA_acyltransferase"/>
</dbReference>
<dbReference type="EC" id="2.3.1.-" evidence="2"/>
<dbReference type="InterPro" id="IPR052523">
    <property type="entry name" value="Trichothecene_AcTrans"/>
</dbReference>
<name>A0ABW4N147_9CAUL</name>
<evidence type="ECO:0000259" key="1">
    <source>
        <dbReference type="PROSITE" id="PS51186"/>
    </source>
</evidence>
<dbReference type="PANTHER" id="PTHR42791">
    <property type="entry name" value="GNAT FAMILY ACETYLTRANSFERASE"/>
    <property type="match status" value="1"/>
</dbReference>
<gene>
    <name evidence="2" type="ORF">ACFSC0_05905</name>
</gene>
<evidence type="ECO:0000313" key="2">
    <source>
        <dbReference type="EMBL" id="MFD1782920.1"/>
    </source>
</evidence>
<dbReference type="Pfam" id="PF00583">
    <property type="entry name" value="Acetyltransf_1"/>
    <property type="match status" value="1"/>
</dbReference>
<dbReference type="PROSITE" id="PS51186">
    <property type="entry name" value="GNAT"/>
    <property type="match status" value="1"/>
</dbReference>
<keyword evidence="2" id="KW-0012">Acyltransferase</keyword>
<dbReference type="GO" id="GO:0016746">
    <property type="term" value="F:acyltransferase activity"/>
    <property type="evidence" value="ECO:0007669"/>
    <property type="project" value="UniProtKB-KW"/>
</dbReference>
<dbReference type="RefSeq" id="WP_377282553.1">
    <property type="nucleotide sequence ID" value="NZ_JBHRSI010000007.1"/>
</dbReference>
<dbReference type="CDD" id="cd04301">
    <property type="entry name" value="NAT_SF"/>
    <property type="match status" value="1"/>
</dbReference>
<reference evidence="3" key="1">
    <citation type="journal article" date="2019" name="Int. J. Syst. Evol. Microbiol.">
        <title>The Global Catalogue of Microorganisms (GCM) 10K type strain sequencing project: providing services to taxonomists for standard genome sequencing and annotation.</title>
        <authorList>
            <consortium name="The Broad Institute Genomics Platform"/>
            <consortium name="The Broad Institute Genome Sequencing Center for Infectious Disease"/>
            <person name="Wu L."/>
            <person name="Ma J."/>
        </authorList>
    </citation>
    <scope>NUCLEOTIDE SEQUENCE [LARGE SCALE GENOMIC DNA]</scope>
    <source>
        <strain evidence="3">DFY28</strain>
    </source>
</reference>
<keyword evidence="3" id="KW-1185">Reference proteome</keyword>
<dbReference type="Proteomes" id="UP001597237">
    <property type="component" value="Unassembled WGS sequence"/>
</dbReference>
<dbReference type="PANTHER" id="PTHR42791:SF1">
    <property type="entry name" value="N-ACETYLTRANSFERASE DOMAIN-CONTAINING PROTEIN"/>
    <property type="match status" value="1"/>
</dbReference>
<protein>
    <submittedName>
        <fullName evidence="2">GNAT family N-acetyltransferase</fullName>
        <ecNumber evidence="2">2.3.1.-</ecNumber>
    </submittedName>
</protein>
<comment type="caution">
    <text evidence="2">The sequence shown here is derived from an EMBL/GenBank/DDBJ whole genome shotgun (WGS) entry which is preliminary data.</text>
</comment>
<dbReference type="Gene3D" id="3.40.630.30">
    <property type="match status" value="1"/>
</dbReference>
<feature type="domain" description="N-acetyltransferase" evidence="1">
    <location>
        <begin position="4"/>
        <end position="195"/>
    </location>
</feature>
<dbReference type="EMBL" id="JBHUEY010000001">
    <property type="protein sequence ID" value="MFD1782920.1"/>
    <property type="molecule type" value="Genomic_DNA"/>
</dbReference>